<evidence type="ECO:0008006" key="3">
    <source>
        <dbReference type="Google" id="ProtNLM"/>
    </source>
</evidence>
<name>A0A3M8DYC1_9BACL</name>
<evidence type="ECO:0000313" key="1">
    <source>
        <dbReference type="EMBL" id="RNB91977.1"/>
    </source>
</evidence>
<dbReference type="OrthoDB" id="2618321at2"/>
<gene>
    <name evidence="1" type="ORF">EDM56_04285</name>
</gene>
<proteinExistence type="predicted"/>
<accession>A0A3M8DYC1</accession>
<comment type="caution">
    <text evidence="1">The sequence shown here is derived from an EMBL/GenBank/DDBJ whole genome shotgun (WGS) entry which is preliminary data.</text>
</comment>
<dbReference type="AlphaFoldDB" id="A0A3M8DYC1"/>
<protein>
    <recommendedName>
        <fullName evidence="3">Nuclear transport factor 2 family protein</fullName>
    </recommendedName>
</protein>
<evidence type="ECO:0000313" key="2">
    <source>
        <dbReference type="Proteomes" id="UP000271031"/>
    </source>
</evidence>
<sequence length="164" mass="18632">MKRLGIAISIAAAVLAACGEPTPDEQVRALAEKAKKVEYEIADYTKVKDDIQTILERQERIKPYFTEKEYRSITNNRVMGIATLVAIHQKANITVKELALQPKSEADSTRSYDYTMKLELTYPDGRPSKVIEANGQIDFVKESEGWKISRDWDGYVLVKEIYAE</sequence>
<keyword evidence="2" id="KW-1185">Reference proteome</keyword>
<dbReference type="PROSITE" id="PS51257">
    <property type="entry name" value="PROKAR_LIPOPROTEIN"/>
    <property type="match status" value="1"/>
</dbReference>
<reference evidence="1 2" key="1">
    <citation type="submission" date="2018-10" db="EMBL/GenBank/DDBJ databases">
        <title>Phylogenomics of Brevibacillus.</title>
        <authorList>
            <person name="Dunlap C."/>
        </authorList>
    </citation>
    <scope>NUCLEOTIDE SEQUENCE [LARGE SCALE GENOMIC DNA]</scope>
    <source>
        <strain evidence="1 2">JCM 15716</strain>
    </source>
</reference>
<dbReference type="EMBL" id="RHHQ01000004">
    <property type="protein sequence ID" value="RNB91977.1"/>
    <property type="molecule type" value="Genomic_DNA"/>
</dbReference>
<dbReference type="Proteomes" id="UP000271031">
    <property type="component" value="Unassembled WGS sequence"/>
</dbReference>
<organism evidence="1 2">
    <name type="scientific">Brevibacillus fluminis</name>
    <dbReference type="NCBI Taxonomy" id="511487"/>
    <lineage>
        <taxon>Bacteria</taxon>
        <taxon>Bacillati</taxon>
        <taxon>Bacillota</taxon>
        <taxon>Bacilli</taxon>
        <taxon>Bacillales</taxon>
        <taxon>Paenibacillaceae</taxon>
        <taxon>Brevibacillus</taxon>
    </lineage>
</organism>
<dbReference type="RefSeq" id="WP_122916639.1">
    <property type="nucleotide sequence ID" value="NZ_RHHQ01000004.1"/>
</dbReference>